<dbReference type="InterPro" id="IPR027417">
    <property type="entry name" value="P-loop_NTPase"/>
</dbReference>
<gene>
    <name evidence="2" type="primary">mobB</name>
    <name evidence="2" type="ORF">CWS20_22280</name>
</gene>
<dbReference type="AlphaFoldDB" id="A0A2N0ZB12"/>
<evidence type="ECO:0000313" key="3">
    <source>
        <dbReference type="Proteomes" id="UP000233343"/>
    </source>
</evidence>
<feature type="domain" description="Molybdopterin-guanine dinucleotide biosynthesis protein B (MobB)" evidence="1">
    <location>
        <begin position="9"/>
        <end position="128"/>
    </location>
</feature>
<accession>A0A2N0ZB12</accession>
<evidence type="ECO:0000259" key="1">
    <source>
        <dbReference type="Pfam" id="PF03205"/>
    </source>
</evidence>
<dbReference type="PANTHER" id="PTHR40072:SF1">
    <property type="entry name" value="MOLYBDOPTERIN-GUANINE DINUCLEOTIDE BIOSYNTHESIS ADAPTER PROTEIN"/>
    <property type="match status" value="1"/>
</dbReference>
<dbReference type="Proteomes" id="UP000233343">
    <property type="component" value="Unassembled WGS sequence"/>
</dbReference>
<dbReference type="RefSeq" id="WP_066196183.1">
    <property type="nucleotide sequence ID" value="NZ_JAFDQP010000006.1"/>
</dbReference>
<dbReference type="Gene3D" id="3.40.50.300">
    <property type="entry name" value="P-loop containing nucleotide triphosphate hydrolases"/>
    <property type="match status" value="1"/>
</dbReference>
<dbReference type="InterPro" id="IPR052539">
    <property type="entry name" value="MGD_biosynthesis_adapter"/>
</dbReference>
<dbReference type="EMBL" id="PISD01000059">
    <property type="protein sequence ID" value="PKG26711.1"/>
    <property type="molecule type" value="Genomic_DNA"/>
</dbReference>
<keyword evidence="3" id="KW-1185">Reference proteome</keyword>
<dbReference type="InterPro" id="IPR004435">
    <property type="entry name" value="MobB_dom"/>
</dbReference>
<dbReference type="SUPFAM" id="SSF52540">
    <property type="entry name" value="P-loop containing nucleoside triphosphate hydrolases"/>
    <property type="match status" value="1"/>
</dbReference>
<evidence type="ECO:0000313" key="2">
    <source>
        <dbReference type="EMBL" id="PKG26711.1"/>
    </source>
</evidence>
<organism evidence="2 3">
    <name type="scientific">Cytobacillus horneckiae</name>
    <dbReference type="NCBI Taxonomy" id="549687"/>
    <lineage>
        <taxon>Bacteria</taxon>
        <taxon>Bacillati</taxon>
        <taxon>Bacillota</taxon>
        <taxon>Bacilli</taxon>
        <taxon>Bacillales</taxon>
        <taxon>Bacillaceae</taxon>
        <taxon>Cytobacillus</taxon>
    </lineage>
</organism>
<sequence length="175" mass="19626">MALVNKLKILQFVGYQNSGKTTLVTKLIDLLSARGSNIVTIKHHGHGGKPDIVDNKDNSKHVAAGAVASIVEGEGRLIMQAESSEWKLAKQIELASALEPQYIFIEGHKKEGYPKVVLLRNSGDTHLLDILDQIKFVIYWDKSISELQLKYNTIPFYSISDEQAYDKIIGYLERE</sequence>
<comment type="caution">
    <text evidence="2">The sequence shown here is derived from an EMBL/GenBank/DDBJ whole genome shotgun (WGS) entry which is preliminary data.</text>
</comment>
<dbReference type="Pfam" id="PF03205">
    <property type="entry name" value="MobB"/>
    <property type="match status" value="1"/>
</dbReference>
<dbReference type="NCBIfam" id="TIGR00176">
    <property type="entry name" value="mobB"/>
    <property type="match status" value="1"/>
</dbReference>
<dbReference type="PANTHER" id="PTHR40072">
    <property type="entry name" value="MOLYBDOPTERIN-GUANINE DINUCLEOTIDE BIOSYNTHESIS ADAPTER PROTEIN-RELATED"/>
    <property type="match status" value="1"/>
</dbReference>
<dbReference type="GO" id="GO:0005525">
    <property type="term" value="F:GTP binding"/>
    <property type="evidence" value="ECO:0007669"/>
    <property type="project" value="InterPro"/>
</dbReference>
<proteinExistence type="predicted"/>
<dbReference type="GO" id="GO:0006777">
    <property type="term" value="P:Mo-molybdopterin cofactor biosynthetic process"/>
    <property type="evidence" value="ECO:0007669"/>
    <property type="project" value="InterPro"/>
</dbReference>
<protein>
    <submittedName>
        <fullName evidence="2">Molybdopterin-guanine dinucleotide biosynthesis protein B</fullName>
    </submittedName>
</protein>
<reference evidence="2 3" key="1">
    <citation type="journal article" date="2010" name="Int. J. Syst. Evol. Microbiol.">
        <title>Bacillus horneckiae sp. nov., isolated from a spacecraft-assembly clean room.</title>
        <authorList>
            <person name="Vaishampayan P."/>
            <person name="Probst A."/>
            <person name="Krishnamurthi S."/>
            <person name="Ghosh S."/>
            <person name="Osman S."/>
            <person name="McDowall A."/>
            <person name="Ruckmani A."/>
            <person name="Mayilraj S."/>
            <person name="Venkateswaran K."/>
        </authorList>
    </citation>
    <scope>NUCLEOTIDE SEQUENCE [LARGE SCALE GENOMIC DNA]</scope>
    <source>
        <strain evidence="3">1PO1SC</strain>
    </source>
</reference>
<name>A0A2N0ZB12_9BACI</name>